<dbReference type="EMBL" id="CP003588">
    <property type="protein sequence ID" value="AFK66882.1"/>
    <property type="molecule type" value="Genomic_DNA"/>
</dbReference>
<organism evidence="1 2">
    <name type="scientific">Pseudomonas putida ND6</name>
    <dbReference type="NCBI Taxonomy" id="231023"/>
    <lineage>
        <taxon>Bacteria</taxon>
        <taxon>Pseudomonadati</taxon>
        <taxon>Pseudomonadota</taxon>
        <taxon>Gammaproteobacteria</taxon>
        <taxon>Pseudomonadales</taxon>
        <taxon>Pseudomonadaceae</taxon>
        <taxon>Pseudomonas</taxon>
    </lineage>
</organism>
<evidence type="ECO:0000313" key="1">
    <source>
        <dbReference type="EMBL" id="AFK66882.1"/>
    </source>
</evidence>
<sequence length="103" mass="11250">MAPKRTRGAVHAINSSNGIARISFRHPVNQYAKDVQGELGSETSDRVVGFSTSMNTGQLNLVVKPLAQTSQPIWKQLCAAQINQLANCVASLWWEAGMGVRQR</sequence>
<name>I3UN11_PSEPU</name>
<dbReference type="HOGENOM" id="CLU_2261398_0_0_6"/>
<evidence type="ECO:0000313" key="2">
    <source>
        <dbReference type="Proteomes" id="UP000005268"/>
    </source>
</evidence>
<gene>
    <name evidence="1" type="ORF">YSA_00199</name>
</gene>
<dbReference type="Proteomes" id="UP000005268">
    <property type="component" value="Chromosome"/>
</dbReference>
<dbReference type="AlphaFoldDB" id="I3UN11"/>
<protein>
    <submittedName>
        <fullName evidence="1">Uncharacterized protein</fullName>
    </submittedName>
</protein>
<dbReference type="KEGG" id="ppi:YSA_00199"/>
<reference evidence="1 2" key="1">
    <citation type="journal article" date="2012" name="J. Bacteriol.">
        <title>Complete Genome Sequence of the Naphthalene-Degrading Pseudomonas putida Strain ND6.</title>
        <authorList>
            <person name="Li S."/>
            <person name="Zhao H."/>
            <person name="Li Y."/>
            <person name="Niu S."/>
            <person name="Cai B."/>
        </authorList>
    </citation>
    <scope>NUCLEOTIDE SEQUENCE [LARGE SCALE GENOMIC DNA]</scope>
    <source>
        <strain evidence="1 2">ND6</strain>
    </source>
</reference>
<accession>I3UN11</accession>
<proteinExistence type="predicted"/>